<dbReference type="RefSeq" id="WP_155083758.1">
    <property type="nucleotide sequence ID" value="NZ_WMIA01000008.1"/>
</dbReference>
<name>A0A844GTR3_9CHRO</name>
<sequence length="358" mass="41122">MTNSESDIQEIIKYVQKLEKRVKKLESKDTIILKSVPKDIQPKPLKFSPEKLIDIYNDVPSILEEYVVEVSITAQSWRSHSEDKTIVEKSIGGNYWIILLENLDEKKYYLLPNQSKKLRISRLRSLNNMFKIQGEKDTNNDNYIIIKPALLNMIPSGKEWEIIEKGILYLGKTSPTQKLTTELEKLTENQETMPSSLQGLLNVLEKLNKNNNELKIKLNSLEKRIQKLEPEEIKWVELYHLEPEKFATLGGGNTKLKLTETTINKLLQSSTKDIYLEADSLGQYLLKQGEKGLYLFPDPLGIFDKNSLILTRLANLFITHGEIPIASLGKDIKVIKPAKLKKINNNQWSLLESGEINF</sequence>
<organism evidence="2 3">
    <name type="scientific">Cyanobacterium aponinum 0216</name>
    <dbReference type="NCBI Taxonomy" id="2676140"/>
    <lineage>
        <taxon>Bacteria</taxon>
        <taxon>Bacillati</taxon>
        <taxon>Cyanobacteriota</taxon>
        <taxon>Cyanophyceae</taxon>
        <taxon>Oscillatoriophycideae</taxon>
        <taxon>Chroococcales</taxon>
        <taxon>Geminocystaceae</taxon>
        <taxon>Cyanobacterium</taxon>
    </lineage>
</organism>
<evidence type="ECO:0000313" key="2">
    <source>
        <dbReference type="EMBL" id="MTF38963.1"/>
    </source>
</evidence>
<reference evidence="2 3" key="1">
    <citation type="submission" date="2019-11" db="EMBL/GenBank/DDBJ databases">
        <title>Isolation of a new High Light Tolerant Cyanobacteria.</title>
        <authorList>
            <person name="Dobson Z."/>
            <person name="Vaughn N."/>
            <person name="Vaughn M."/>
            <person name="Fromme P."/>
            <person name="Mazor Y."/>
        </authorList>
    </citation>
    <scope>NUCLEOTIDE SEQUENCE [LARGE SCALE GENOMIC DNA]</scope>
    <source>
        <strain evidence="2 3">0216</strain>
    </source>
</reference>
<comment type="caution">
    <text evidence="2">The sequence shown here is derived from an EMBL/GenBank/DDBJ whole genome shotgun (WGS) entry which is preliminary data.</text>
</comment>
<keyword evidence="1" id="KW-0175">Coiled coil</keyword>
<feature type="coiled-coil region" evidence="1">
    <location>
        <begin position="197"/>
        <end position="231"/>
    </location>
</feature>
<dbReference type="AlphaFoldDB" id="A0A844GTR3"/>
<dbReference type="Proteomes" id="UP000437131">
    <property type="component" value="Unassembled WGS sequence"/>
</dbReference>
<protein>
    <submittedName>
        <fullName evidence="2">Uncharacterized protein</fullName>
    </submittedName>
</protein>
<evidence type="ECO:0000313" key="3">
    <source>
        <dbReference type="Proteomes" id="UP000437131"/>
    </source>
</evidence>
<accession>A0A844GTR3</accession>
<dbReference type="EMBL" id="WMIA01000008">
    <property type="protein sequence ID" value="MTF38963.1"/>
    <property type="molecule type" value="Genomic_DNA"/>
</dbReference>
<evidence type="ECO:0000256" key="1">
    <source>
        <dbReference type="SAM" id="Coils"/>
    </source>
</evidence>
<gene>
    <name evidence="2" type="ORF">GGC33_08475</name>
</gene>
<proteinExistence type="predicted"/>